<dbReference type="SMART" id="SM00382">
    <property type="entry name" value="AAA"/>
    <property type="match status" value="1"/>
</dbReference>
<dbReference type="InterPro" id="IPR003615">
    <property type="entry name" value="HNH_nuc"/>
</dbReference>
<dbReference type="InterPro" id="IPR003593">
    <property type="entry name" value="AAA+_ATPase"/>
</dbReference>
<dbReference type="InterPro" id="IPR051396">
    <property type="entry name" value="Bact_Antivir_Def_Nuclease"/>
</dbReference>
<dbReference type="PANTHER" id="PTHR43581:SF2">
    <property type="entry name" value="EXCINUCLEASE ATPASE SUBUNIT"/>
    <property type="match status" value="1"/>
</dbReference>
<sequence length="715" mass="82535">MIKLERTNPPKVLSNADFNKERKKIALFYKEIDTQRRYSFSFPFRGEIGKELLKISHNKCSFCENFILEGMDADVDCFRPKSVYWWLAYEWDNLVPICAECQRYKADEFPVKNVLDMDELRRRKISQLNLLEQPLLIDPFLENPLEHFVYDVTPRDGYVVMRGVTEKGKISIETFGLNREHLLTERYRVYMAAKSLFDANKLAIDAKNLFEDKSQQLKTELENYLLQSWSNILTMANRRGRFAGMIFYLFAELLKRLTEYHSAVLERPIKEPKDKISISKFLPTKIELSNFKSLENIELELRSVKENTTELLNTDAASEDSYKESWLLLLGENGVGKSSILQAIVLALLPDDARAQYLNEDPDILRNGKKNGYVKIHLDNGELVHLTFDKKGNVKNNVAEFNDYLLAYGSTRLLPKGDIKPEESNNRIKVGNLFNYSIALENAISWLLGLNDDDFDQAGLYLKDLLFLKNNISRTGKDVFTEEKKGFKVKLSSLSDGYRTLLALAVDMLKVFATQMKDNRYRDIRNYARGVVLIDEIGTHLHPKWKMRIVTRLREALPKVFFIVTTHDPLCLRGLRDREVAVLVKDADTDRISILENLPAPNGLRIDQILTSKFFGLSSTIDPESELLFEQYYKLLAIAENKRTEQDRTAIDTLQGKLNGLKQLGDNPREELFYYAIDEILAKHKSDDDFKIESLKPEVIKAVNNILDQVTIKQA</sequence>
<dbReference type="SUPFAM" id="SSF52540">
    <property type="entry name" value="P-loop containing nucleoside triphosphate hydrolases"/>
    <property type="match status" value="1"/>
</dbReference>
<evidence type="ECO:0000313" key="2">
    <source>
        <dbReference type="EMBL" id="MBL0744843.1"/>
    </source>
</evidence>
<dbReference type="Pfam" id="PF13304">
    <property type="entry name" value="AAA_21"/>
    <property type="match status" value="1"/>
</dbReference>
<feature type="domain" description="AAA+ ATPase" evidence="1">
    <location>
        <begin position="323"/>
        <end position="586"/>
    </location>
</feature>
<name>A0ABS1KZF0_9BACT</name>
<evidence type="ECO:0000313" key="3">
    <source>
        <dbReference type="Proteomes" id="UP000613030"/>
    </source>
</evidence>
<reference evidence="2 3" key="1">
    <citation type="submission" date="2021-01" db="EMBL/GenBank/DDBJ databases">
        <title>Chryseolinea sp. Jin1 Genome sequencing and assembly.</title>
        <authorList>
            <person name="Kim I."/>
        </authorList>
    </citation>
    <scope>NUCLEOTIDE SEQUENCE [LARGE SCALE GENOMIC DNA]</scope>
    <source>
        <strain evidence="2 3">Jin1</strain>
    </source>
</reference>
<dbReference type="InterPro" id="IPR027417">
    <property type="entry name" value="P-loop_NTPase"/>
</dbReference>
<dbReference type="Gene3D" id="3.40.50.300">
    <property type="entry name" value="P-loop containing nucleotide triphosphate hydrolases"/>
    <property type="match status" value="1"/>
</dbReference>
<dbReference type="InterPro" id="IPR003959">
    <property type="entry name" value="ATPase_AAA_core"/>
</dbReference>
<dbReference type="InterPro" id="IPR038729">
    <property type="entry name" value="Rad50/SbcC_AAA"/>
</dbReference>
<protein>
    <submittedName>
        <fullName evidence="2">AAA family ATPase</fullName>
    </submittedName>
</protein>
<dbReference type="RefSeq" id="WP_202014796.1">
    <property type="nucleotide sequence ID" value="NZ_JAERRB010000013.1"/>
</dbReference>
<dbReference type="PANTHER" id="PTHR43581">
    <property type="entry name" value="ATP/GTP PHOSPHATASE"/>
    <property type="match status" value="1"/>
</dbReference>
<dbReference type="Pfam" id="PF13476">
    <property type="entry name" value="AAA_23"/>
    <property type="match status" value="1"/>
</dbReference>
<evidence type="ECO:0000259" key="1">
    <source>
        <dbReference type="SMART" id="SM00382"/>
    </source>
</evidence>
<dbReference type="CDD" id="cd00085">
    <property type="entry name" value="HNHc"/>
    <property type="match status" value="1"/>
</dbReference>
<accession>A0ABS1KZF0</accession>
<gene>
    <name evidence="2" type="ORF">JI741_26655</name>
</gene>
<dbReference type="Proteomes" id="UP000613030">
    <property type="component" value="Unassembled WGS sequence"/>
</dbReference>
<organism evidence="2 3">
    <name type="scientific">Chryseolinea lacunae</name>
    <dbReference type="NCBI Taxonomy" id="2801331"/>
    <lineage>
        <taxon>Bacteria</taxon>
        <taxon>Pseudomonadati</taxon>
        <taxon>Bacteroidota</taxon>
        <taxon>Cytophagia</taxon>
        <taxon>Cytophagales</taxon>
        <taxon>Fulvivirgaceae</taxon>
        <taxon>Chryseolinea</taxon>
    </lineage>
</organism>
<dbReference type="EMBL" id="JAERRB010000013">
    <property type="protein sequence ID" value="MBL0744843.1"/>
    <property type="molecule type" value="Genomic_DNA"/>
</dbReference>
<dbReference type="Gene3D" id="1.10.30.50">
    <property type="match status" value="1"/>
</dbReference>
<comment type="caution">
    <text evidence="2">The sequence shown here is derived from an EMBL/GenBank/DDBJ whole genome shotgun (WGS) entry which is preliminary data.</text>
</comment>
<proteinExistence type="predicted"/>
<keyword evidence="3" id="KW-1185">Reference proteome</keyword>